<evidence type="ECO:0008006" key="3">
    <source>
        <dbReference type="Google" id="ProtNLM"/>
    </source>
</evidence>
<protein>
    <recommendedName>
        <fullName evidence="3">Alkaline phosphatase family protein</fullName>
    </recommendedName>
</protein>
<dbReference type="InterPro" id="IPR002591">
    <property type="entry name" value="Phosphodiest/P_Trfase"/>
</dbReference>
<organism evidence="1 2">
    <name type="scientific">Halobacillus andaensis</name>
    <dbReference type="NCBI Taxonomy" id="1176239"/>
    <lineage>
        <taxon>Bacteria</taxon>
        <taxon>Bacillati</taxon>
        <taxon>Bacillota</taxon>
        <taxon>Bacilli</taxon>
        <taxon>Bacillales</taxon>
        <taxon>Bacillaceae</taxon>
        <taxon>Halobacillus</taxon>
    </lineage>
</organism>
<dbReference type="GO" id="GO:0016787">
    <property type="term" value="F:hydrolase activity"/>
    <property type="evidence" value="ECO:0007669"/>
    <property type="project" value="UniProtKB-ARBA"/>
</dbReference>
<evidence type="ECO:0000313" key="2">
    <source>
        <dbReference type="Proteomes" id="UP000660110"/>
    </source>
</evidence>
<dbReference type="PANTHER" id="PTHR10151">
    <property type="entry name" value="ECTONUCLEOTIDE PYROPHOSPHATASE/PHOSPHODIESTERASE"/>
    <property type="match status" value="1"/>
</dbReference>
<dbReference type="RefSeq" id="WP_188378184.1">
    <property type="nucleotide sequence ID" value="NZ_BMEL01000003.1"/>
</dbReference>
<name>A0A917EXR5_HALAA</name>
<dbReference type="Gene3D" id="3.40.720.10">
    <property type="entry name" value="Alkaline Phosphatase, subunit A"/>
    <property type="match status" value="1"/>
</dbReference>
<proteinExistence type="predicted"/>
<evidence type="ECO:0000313" key="1">
    <source>
        <dbReference type="EMBL" id="GGF27832.1"/>
    </source>
</evidence>
<comment type="caution">
    <text evidence="1">The sequence shown here is derived from an EMBL/GenBank/DDBJ whole genome shotgun (WGS) entry which is preliminary data.</text>
</comment>
<keyword evidence="2" id="KW-1185">Reference proteome</keyword>
<dbReference type="EMBL" id="BMEL01000003">
    <property type="protein sequence ID" value="GGF27832.1"/>
    <property type="molecule type" value="Genomic_DNA"/>
</dbReference>
<gene>
    <name evidence="1" type="ORF">GCM10010954_28690</name>
</gene>
<accession>A0A917EXR5</accession>
<sequence>MGLILLLLLAILLFTAYWYIRRKRKKIQTYQPSLIETSGKVVVIVVDSLMAQPLQKAISEGNAPALKFLMDKGHYYPEMVSAYPTMSMTIDTTLLTGTYPDKHSIPGLVWYDAKNKKLISYGSARKEIMMLGIRNVLGSALCDLNNKHISSNVSTIHEEIDQMKYKSASINALIYRGSETKQLISPKLTTLFKFLPPVINTKAPSFFSYGALAQINPLNRYQHFWQAFGFNDKFSTAELIYLIKQNNLPKFTIAYLPTNDKKVHKKGPLTTVGIKKVDCELQKVLDTYESWDEALNSAKWVIMGDSGQASIGKHSDHLIDLPSLLKGYHIPKLNSDVKNDAQIVLGLNERMAYIYVLDKSIRLSSIADKLKKDERIGFAAWRDEEYIKAVSGEIEDTLSFRKGRNYNDKYGQSWDMDGAPEVLGVTIHNEHIEYGNYPDAFARLMGAFYSHEGDFLIVDAKPGFEFAVEGSPTHKGGASHGSLHKADSLIPMVVTGTDTLPEYMRIVDLKKWFIQLMNE</sequence>
<reference evidence="1" key="1">
    <citation type="journal article" date="2014" name="Int. J. Syst. Evol. Microbiol.">
        <title>Complete genome sequence of Corynebacterium casei LMG S-19264T (=DSM 44701T), isolated from a smear-ripened cheese.</title>
        <authorList>
            <consortium name="US DOE Joint Genome Institute (JGI-PGF)"/>
            <person name="Walter F."/>
            <person name="Albersmeier A."/>
            <person name="Kalinowski J."/>
            <person name="Ruckert C."/>
        </authorList>
    </citation>
    <scope>NUCLEOTIDE SEQUENCE</scope>
    <source>
        <strain evidence="1">CGMCC 1.12153</strain>
    </source>
</reference>
<dbReference type="InterPro" id="IPR017850">
    <property type="entry name" value="Alkaline_phosphatase_core_sf"/>
</dbReference>
<dbReference type="SUPFAM" id="SSF53649">
    <property type="entry name" value="Alkaline phosphatase-like"/>
    <property type="match status" value="1"/>
</dbReference>
<dbReference type="Pfam" id="PF01663">
    <property type="entry name" value="Phosphodiest"/>
    <property type="match status" value="1"/>
</dbReference>
<dbReference type="PANTHER" id="PTHR10151:SF120">
    <property type="entry name" value="BIS(5'-ADENOSYL)-TRIPHOSPHATASE"/>
    <property type="match status" value="1"/>
</dbReference>
<dbReference type="AlphaFoldDB" id="A0A917EXR5"/>
<dbReference type="Proteomes" id="UP000660110">
    <property type="component" value="Unassembled WGS sequence"/>
</dbReference>
<reference evidence="1" key="2">
    <citation type="submission" date="2020-09" db="EMBL/GenBank/DDBJ databases">
        <authorList>
            <person name="Sun Q."/>
            <person name="Zhou Y."/>
        </authorList>
    </citation>
    <scope>NUCLEOTIDE SEQUENCE</scope>
    <source>
        <strain evidence="1">CGMCC 1.12153</strain>
    </source>
</reference>